<name>A0A4V2YPD2_9ACTN</name>
<dbReference type="RefSeq" id="WP_132170437.1">
    <property type="nucleotide sequence ID" value="NZ_SMKX01000066.1"/>
</dbReference>
<comment type="caution">
    <text evidence="1">The sequence shown here is derived from an EMBL/GenBank/DDBJ whole genome shotgun (WGS) entry which is preliminary data.</text>
</comment>
<dbReference type="Proteomes" id="UP000295124">
    <property type="component" value="Unassembled WGS sequence"/>
</dbReference>
<dbReference type="EMBL" id="SMKX01000066">
    <property type="protein sequence ID" value="TDD57767.1"/>
    <property type="molecule type" value="Genomic_DNA"/>
</dbReference>
<organism evidence="1 2">
    <name type="scientific">Kribbella antibiotica</name>
    <dbReference type="NCBI Taxonomy" id="190195"/>
    <lineage>
        <taxon>Bacteria</taxon>
        <taxon>Bacillati</taxon>
        <taxon>Actinomycetota</taxon>
        <taxon>Actinomycetes</taxon>
        <taxon>Propionibacteriales</taxon>
        <taxon>Kribbellaceae</taxon>
        <taxon>Kribbella</taxon>
    </lineage>
</organism>
<sequence length="93" mass="10390">MSISSAPPRRFWLVQHEAGIVAEGIVWSSGQLAVHWPGQPLATSQWASLEDLLAVHGSGERATIKWIDTADIWPCERDHTECIEYDNGAIWVH</sequence>
<reference evidence="1 2" key="1">
    <citation type="submission" date="2019-03" db="EMBL/GenBank/DDBJ databases">
        <title>Draft genome sequences of novel Actinobacteria.</title>
        <authorList>
            <person name="Sahin N."/>
            <person name="Ay H."/>
            <person name="Saygin H."/>
        </authorList>
    </citation>
    <scope>NUCLEOTIDE SEQUENCE [LARGE SCALE GENOMIC DNA]</scope>
    <source>
        <strain evidence="1 2">JCM 13523</strain>
    </source>
</reference>
<dbReference type="OrthoDB" id="72539at2"/>
<gene>
    <name evidence="1" type="ORF">E1263_22295</name>
</gene>
<proteinExistence type="predicted"/>
<protein>
    <submittedName>
        <fullName evidence="1">Uncharacterized protein</fullName>
    </submittedName>
</protein>
<evidence type="ECO:0000313" key="1">
    <source>
        <dbReference type="EMBL" id="TDD57767.1"/>
    </source>
</evidence>
<accession>A0A4V2YPD2</accession>
<keyword evidence="2" id="KW-1185">Reference proteome</keyword>
<evidence type="ECO:0000313" key="2">
    <source>
        <dbReference type="Proteomes" id="UP000295124"/>
    </source>
</evidence>
<dbReference type="AlphaFoldDB" id="A0A4V2YPD2"/>